<keyword evidence="7 13" id="KW-1133">Transmembrane helix</keyword>
<feature type="transmembrane region" description="Helical" evidence="13">
    <location>
        <begin position="498"/>
        <end position="517"/>
    </location>
</feature>
<evidence type="ECO:0000256" key="9">
    <source>
        <dbReference type="ARBA" id="ARBA00023065"/>
    </source>
</evidence>
<dbReference type="PANTHER" id="PTHR48086">
    <property type="entry name" value="SODIUM/PROLINE SYMPORTER-RELATED"/>
    <property type="match status" value="1"/>
</dbReference>
<dbReference type="InterPro" id="IPR050277">
    <property type="entry name" value="Sodium:Solute_Symporter"/>
</dbReference>
<feature type="transmembrane region" description="Helical" evidence="13">
    <location>
        <begin position="301"/>
        <end position="323"/>
    </location>
</feature>
<evidence type="ECO:0000313" key="15">
    <source>
        <dbReference type="Proteomes" id="UP000270581"/>
    </source>
</evidence>
<comment type="similarity">
    <text evidence="2 12">Belongs to the sodium:solute symporter (SSF) (TC 2.A.21) family.</text>
</comment>
<keyword evidence="11" id="KW-0739">Sodium transport</keyword>
<feature type="transmembrane region" description="Helical" evidence="13">
    <location>
        <begin position="263"/>
        <end position="281"/>
    </location>
</feature>
<dbReference type="InterPro" id="IPR038377">
    <property type="entry name" value="Na/Glc_symporter_sf"/>
</dbReference>
<dbReference type="GO" id="GO:0006814">
    <property type="term" value="P:sodium ion transport"/>
    <property type="evidence" value="ECO:0007669"/>
    <property type="project" value="UniProtKB-KW"/>
</dbReference>
<evidence type="ECO:0000313" key="14">
    <source>
        <dbReference type="EMBL" id="RNJ25676.1"/>
    </source>
</evidence>
<dbReference type="AlphaFoldDB" id="A0AAJ4R7P7"/>
<dbReference type="CDD" id="cd10322">
    <property type="entry name" value="SLC5sbd"/>
    <property type="match status" value="1"/>
</dbReference>
<dbReference type="Pfam" id="PF00474">
    <property type="entry name" value="SSF"/>
    <property type="match status" value="1"/>
</dbReference>
<dbReference type="Proteomes" id="UP000270581">
    <property type="component" value="Unassembled WGS sequence"/>
</dbReference>
<feature type="transmembrane region" description="Helical" evidence="13">
    <location>
        <begin position="188"/>
        <end position="208"/>
    </location>
</feature>
<dbReference type="GO" id="GO:0015293">
    <property type="term" value="F:symporter activity"/>
    <property type="evidence" value="ECO:0007669"/>
    <property type="project" value="UniProtKB-KW"/>
</dbReference>
<keyword evidence="9" id="KW-0406">Ion transport</keyword>
<organism evidence="14 15">
    <name type="scientific">Halosegnis longus</name>
    <dbReference type="NCBI Taxonomy" id="2216012"/>
    <lineage>
        <taxon>Archaea</taxon>
        <taxon>Methanobacteriati</taxon>
        <taxon>Methanobacteriota</taxon>
        <taxon>Stenosarchaea group</taxon>
        <taxon>Halobacteria</taxon>
        <taxon>Halobacteriales</taxon>
        <taxon>Natronomonadaceae</taxon>
        <taxon>Halosegnis</taxon>
    </lineage>
</organism>
<evidence type="ECO:0000256" key="7">
    <source>
        <dbReference type="ARBA" id="ARBA00022989"/>
    </source>
</evidence>
<comment type="subcellular location">
    <subcellularLocation>
        <location evidence="1">Cell membrane</location>
        <topology evidence="1">Multi-pass membrane protein</topology>
    </subcellularLocation>
</comment>
<evidence type="ECO:0000256" key="5">
    <source>
        <dbReference type="ARBA" id="ARBA00022692"/>
    </source>
</evidence>
<reference evidence="14 15" key="1">
    <citation type="submission" date="2018-11" db="EMBL/GenBank/DDBJ databases">
        <title>Genome sequences of Natronomonas sp. CBA1133.</title>
        <authorList>
            <person name="Roh S.W."/>
            <person name="Cha I.-T."/>
        </authorList>
    </citation>
    <scope>NUCLEOTIDE SEQUENCE [LARGE SCALE GENOMIC DNA]</scope>
    <source>
        <strain evidence="14 15">CBA1133</strain>
    </source>
</reference>
<feature type="transmembrane region" description="Helical" evidence="13">
    <location>
        <begin position="151"/>
        <end position="168"/>
    </location>
</feature>
<dbReference type="GO" id="GO:0005886">
    <property type="term" value="C:plasma membrane"/>
    <property type="evidence" value="ECO:0007669"/>
    <property type="project" value="UniProtKB-SubCell"/>
</dbReference>
<evidence type="ECO:0000256" key="6">
    <source>
        <dbReference type="ARBA" id="ARBA00022847"/>
    </source>
</evidence>
<feature type="transmembrane region" description="Helical" evidence="13">
    <location>
        <begin position="103"/>
        <end position="122"/>
    </location>
</feature>
<dbReference type="PANTHER" id="PTHR48086:SF3">
    <property type="entry name" value="SODIUM_PROLINE SYMPORTER"/>
    <property type="match status" value="1"/>
</dbReference>
<evidence type="ECO:0000256" key="13">
    <source>
        <dbReference type="SAM" id="Phobius"/>
    </source>
</evidence>
<keyword evidence="10 13" id="KW-0472">Membrane</keyword>
<name>A0AAJ4R7P7_9EURY</name>
<keyword evidence="8" id="KW-0915">Sodium</keyword>
<evidence type="ECO:0000256" key="3">
    <source>
        <dbReference type="ARBA" id="ARBA00022448"/>
    </source>
</evidence>
<keyword evidence="4" id="KW-1003">Cell membrane</keyword>
<dbReference type="InterPro" id="IPR001734">
    <property type="entry name" value="Na/solute_symporter"/>
</dbReference>
<evidence type="ECO:0000256" key="2">
    <source>
        <dbReference type="ARBA" id="ARBA00006434"/>
    </source>
</evidence>
<accession>A0AAJ4R7P7</accession>
<evidence type="ECO:0000256" key="12">
    <source>
        <dbReference type="RuleBase" id="RU362091"/>
    </source>
</evidence>
<keyword evidence="15" id="KW-1185">Reference proteome</keyword>
<feature type="transmembrane region" description="Helical" evidence="13">
    <location>
        <begin position="431"/>
        <end position="449"/>
    </location>
</feature>
<gene>
    <name evidence="14" type="ORF">Nmn1133_02555</name>
</gene>
<comment type="caution">
    <text evidence="14">The sequence shown here is derived from an EMBL/GenBank/DDBJ whole genome shotgun (WGS) entry which is preliminary data.</text>
</comment>
<feature type="transmembrane region" description="Helical" evidence="13">
    <location>
        <begin position="399"/>
        <end position="425"/>
    </location>
</feature>
<evidence type="ECO:0000256" key="8">
    <source>
        <dbReference type="ARBA" id="ARBA00023053"/>
    </source>
</evidence>
<keyword evidence="5 13" id="KW-0812">Transmembrane</keyword>
<dbReference type="PROSITE" id="PS50283">
    <property type="entry name" value="NA_SOLUT_SYMP_3"/>
    <property type="match status" value="1"/>
</dbReference>
<feature type="transmembrane region" description="Helical" evidence="13">
    <location>
        <begin position="456"/>
        <end position="478"/>
    </location>
</feature>
<evidence type="ECO:0000256" key="1">
    <source>
        <dbReference type="ARBA" id="ARBA00004651"/>
    </source>
</evidence>
<feature type="transmembrane region" description="Helical" evidence="13">
    <location>
        <begin position="343"/>
        <end position="361"/>
    </location>
</feature>
<feature type="transmembrane region" description="Helical" evidence="13">
    <location>
        <begin position="65"/>
        <end position="91"/>
    </location>
</feature>
<dbReference type="EMBL" id="RJJC01000001">
    <property type="protein sequence ID" value="RNJ25676.1"/>
    <property type="molecule type" value="Genomic_DNA"/>
</dbReference>
<evidence type="ECO:0000256" key="11">
    <source>
        <dbReference type="ARBA" id="ARBA00023201"/>
    </source>
</evidence>
<evidence type="ECO:0000256" key="4">
    <source>
        <dbReference type="ARBA" id="ARBA00022475"/>
    </source>
</evidence>
<feature type="transmembrane region" description="Helical" evidence="13">
    <location>
        <begin position="31"/>
        <end position="53"/>
    </location>
</feature>
<keyword evidence="3" id="KW-0813">Transport</keyword>
<keyword evidence="6" id="KW-0769">Symport</keyword>
<dbReference type="Gene3D" id="1.20.1730.10">
    <property type="entry name" value="Sodium/glucose cotransporter"/>
    <property type="match status" value="1"/>
</dbReference>
<proteinExistence type="inferred from homology"/>
<feature type="transmembrane region" description="Helical" evidence="13">
    <location>
        <begin position="220"/>
        <end position="243"/>
    </location>
</feature>
<protein>
    <submittedName>
        <fullName evidence="14">Sodium:solute symporter family protein</fullName>
    </submittedName>
</protein>
<sequence>MVAHRVDGRRLAGVLRLQPPRVGTGGGAVSLAVQLGVLGVYLVASLGIGLVAYRATDSDAEDYYLAGRTLGTGVLLFTTFATLLSAFTFFGGPNVAFSIGPEWLLVMGLMDGILFAVLWYVVGYKQWLVGKKHGYVTMGEMLGDRFGSQRLRGLVAGVGLLWLFPYVMLQQQGAGQAVVGLTDGAVPYWAGAALITAFMILYVTLAGLRGVAWTDTLQGVFMLGVLWVAVAWLATNVGGIGALTDQMVSTNPEFGALGGGAYSVQYILGTAITIAFGVAAFPQVNQRFFMAKRVETLKRSFALWPVLVVLLFVPAFLLGAWASGLGVTVPEGGNVIPVVLNEYTPAWFAALVVAGAMAAMMSSSDSMLLSGSSYFTRDIYRPFVAPDASEEREGKVARIGVAVFATATLVGALLTQGGGLGAIVALGDTAFGGYAQLTLPLLLALYWSGTTQAGMLAGIIVSQVVYLAHVGVLSVLGMEGVTVAGVTLLKASYLTWEYALWCMLLSLVVTVGVSLATSPAGSENPAKFGVGAD</sequence>
<evidence type="ECO:0000256" key="10">
    <source>
        <dbReference type="ARBA" id="ARBA00023136"/>
    </source>
</evidence>